<keyword evidence="2" id="KW-0479">Metal-binding</keyword>
<sequence>MSLRSLILVCLCVGTSYGDVYDYFTAEPVSKSQLRFYENEGVTDTCTIDIKPCSANEPRRVDGSCVSLKKPGKGTYFTPMKRILPANYHNEYFPRLAQSGDELPLARTVRLNLVNEGKSSNLDFNHHYTGFGTFLFSDIGSVHDAENMLLETTYCCEEEHWNDYECTPNLLTPDDPVHRFTGIKCMNSTRPLTYQDYKCTKDTVRAPIKKATTMFDLSQLYNANNKGDKAVRSFVSGQLAVEEEDGHIYPPSSPDADCPNNQGNETRCFANYFNNLLPNALYVIWFVRHHNYIASKLAELNPCWSDDKLFTVAKDINIAYYLQIFLYEWLPLLEGRDNLIKAGIINKYNGFRDLYDEDESPEVTLEFTYAFRWFHLLQPTTAKFYDRHGNFIKDYPLLNATFHTGFVTLGDNIEYFTQSMIRAGCRAYDSTIDYDLAHRGFPGVQLSIDAPAGDLNKGRNLGVAPYVEYIKHFTGMDVKCFDDLAPFIPPGKIFLLKQVYGHVKDVDLLAAMWIEKTMEGGHIPLTFANIINDNIMRALKSDRHWYERPNRPDAFTRAQLNEIRKASVARLLCDVGDGIYEVPKNAIFNISPKNPMVSCKKVKGMDFSAWADDTCQSSNEMKY</sequence>
<dbReference type="GO" id="GO:0006979">
    <property type="term" value="P:response to oxidative stress"/>
    <property type="evidence" value="ECO:0007669"/>
    <property type="project" value="InterPro"/>
</dbReference>
<keyword evidence="3" id="KW-0732">Signal</keyword>
<dbReference type="Pfam" id="PF03098">
    <property type="entry name" value="An_peroxidase"/>
    <property type="match status" value="1"/>
</dbReference>
<dbReference type="GO" id="GO:0046872">
    <property type="term" value="F:metal ion binding"/>
    <property type="evidence" value="ECO:0007669"/>
    <property type="project" value="UniProtKB-KW"/>
</dbReference>
<dbReference type="AlphaFoldDB" id="A0A2H1VUX0"/>
<keyword evidence="1" id="KW-0575">Peroxidase</keyword>
<organism evidence="4">
    <name type="scientific">Spodoptera frugiperda</name>
    <name type="common">Fall armyworm</name>
    <dbReference type="NCBI Taxonomy" id="7108"/>
    <lineage>
        <taxon>Eukaryota</taxon>
        <taxon>Metazoa</taxon>
        <taxon>Ecdysozoa</taxon>
        <taxon>Arthropoda</taxon>
        <taxon>Hexapoda</taxon>
        <taxon>Insecta</taxon>
        <taxon>Pterygota</taxon>
        <taxon>Neoptera</taxon>
        <taxon>Endopterygota</taxon>
        <taxon>Lepidoptera</taxon>
        <taxon>Glossata</taxon>
        <taxon>Ditrysia</taxon>
        <taxon>Noctuoidea</taxon>
        <taxon>Noctuidae</taxon>
        <taxon>Amphipyrinae</taxon>
        <taxon>Spodoptera</taxon>
    </lineage>
</organism>
<gene>
    <name evidence="4" type="ORF">SFRICE_004634</name>
</gene>
<dbReference type="PROSITE" id="PS50292">
    <property type="entry name" value="PEROXIDASE_3"/>
    <property type="match status" value="1"/>
</dbReference>
<feature type="binding site" description="axial binding residue" evidence="2">
    <location>
        <position position="375"/>
    </location>
    <ligand>
        <name>heme b</name>
        <dbReference type="ChEBI" id="CHEBI:60344"/>
    </ligand>
    <ligandPart>
        <name>Fe</name>
        <dbReference type="ChEBI" id="CHEBI:18248"/>
    </ligandPart>
</feature>
<evidence type="ECO:0000256" key="2">
    <source>
        <dbReference type="PIRSR" id="PIRSR619791-2"/>
    </source>
</evidence>
<dbReference type="InterPro" id="IPR037120">
    <property type="entry name" value="Haem_peroxidase_sf_animal"/>
</dbReference>
<proteinExistence type="predicted"/>
<keyword evidence="2" id="KW-0408">Iron</keyword>
<feature type="chain" id="PRO_5013950823" evidence="3">
    <location>
        <begin position="19"/>
        <end position="623"/>
    </location>
</feature>
<accession>A0A2H1VUX0</accession>
<dbReference type="PANTHER" id="PTHR11475:SF125">
    <property type="entry name" value="GH11385P"/>
    <property type="match status" value="1"/>
</dbReference>
<dbReference type="InterPro" id="IPR019791">
    <property type="entry name" value="Haem_peroxidase_animal"/>
</dbReference>
<dbReference type="GO" id="GO:0004601">
    <property type="term" value="F:peroxidase activity"/>
    <property type="evidence" value="ECO:0007669"/>
    <property type="project" value="UniProtKB-KW"/>
</dbReference>
<reference evidence="4" key="1">
    <citation type="submission" date="2016-07" db="EMBL/GenBank/DDBJ databases">
        <authorList>
            <person name="Bretaudeau A."/>
        </authorList>
    </citation>
    <scope>NUCLEOTIDE SEQUENCE</scope>
    <source>
        <strain evidence="4">Rice</strain>
        <tissue evidence="4">Whole body</tissue>
    </source>
</reference>
<evidence type="ECO:0000256" key="3">
    <source>
        <dbReference type="SAM" id="SignalP"/>
    </source>
</evidence>
<dbReference type="Gene3D" id="1.10.640.10">
    <property type="entry name" value="Haem peroxidase domain superfamily, animal type"/>
    <property type="match status" value="1"/>
</dbReference>
<dbReference type="GO" id="GO:0020037">
    <property type="term" value="F:heme binding"/>
    <property type="evidence" value="ECO:0007669"/>
    <property type="project" value="InterPro"/>
</dbReference>
<dbReference type="EMBL" id="ODYU01004596">
    <property type="protein sequence ID" value="SOQ44641.1"/>
    <property type="molecule type" value="Genomic_DNA"/>
</dbReference>
<evidence type="ECO:0000256" key="1">
    <source>
        <dbReference type="ARBA" id="ARBA00022559"/>
    </source>
</evidence>
<dbReference type="PRINTS" id="PR00457">
    <property type="entry name" value="ANPEROXIDASE"/>
</dbReference>
<feature type="signal peptide" evidence="3">
    <location>
        <begin position="1"/>
        <end position="18"/>
    </location>
</feature>
<keyword evidence="1" id="KW-0560">Oxidoreductase</keyword>
<dbReference type="InterPro" id="IPR010255">
    <property type="entry name" value="Haem_peroxidase_sf"/>
</dbReference>
<dbReference type="PANTHER" id="PTHR11475">
    <property type="entry name" value="OXIDASE/PEROXIDASE"/>
    <property type="match status" value="1"/>
</dbReference>
<evidence type="ECO:0000313" key="4">
    <source>
        <dbReference type="EMBL" id="SOQ44641.1"/>
    </source>
</evidence>
<dbReference type="SUPFAM" id="SSF48113">
    <property type="entry name" value="Heme-dependent peroxidases"/>
    <property type="match status" value="1"/>
</dbReference>
<protein>
    <submittedName>
        <fullName evidence="4">SFRICE_004634</fullName>
    </submittedName>
</protein>
<name>A0A2H1VUX0_SPOFR</name>
<keyword evidence="2" id="KW-0349">Heme</keyword>